<dbReference type="SUPFAM" id="SSF57850">
    <property type="entry name" value="RING/U-box"/>
    <property type="match status" value="1"/>
</dbReference>
<dbReference type="Pfam" id="PF13639">
    <property type="entry name" value="zf-RING_2"/>
    <property type="match status" value="1"/>
</dbReference>
<dbReference type="InterPro" id="IPR013083">
    <property type="entry name" value="Znf_RING/FYVE/PHD"/>
</dbReference>
<accession>A0A8C4VBF4</accession>
<dbReference type="InterPro" id="IPR017907">
    <property type="entry name" value="Znf_RING_CS"/>
</dbReference>
<feature type="region of interest" description="Disordered" evidence="10">
    <location>
        <begin position="1"/>
        <end position="27"/>
    </location>
</feature>
<dbReference type="Proteomes" id="UP000694562">
    <property type="component" value="Unplaced"/>
</dbReference>
<dbReference type="GO" id="GO:0061630">
    <property type="term" value="F:ubiquitin protein ligase activity"/>
    <property type="evidence" value="ECO:0007669"/>
    <property type="project" value="UniProtKB-EC"/>
</dbReference>
<evidence type="ECO:0000256" key="10">
    <source>
        <dbReference type="SAM" id="MobiDB-lite"/>
    </source>
</evidence>
<evidence type="ECO:0000259" key="11">
    <source>
        <dbReference type="PROSITE" id="PS50089"/>
    </source>
</evidence>
<keyword evidence="13" id="KW-1185">Reference proteome</keyword>
<evidence type="ECO:0000313" key="13">
    <source>
        <dbReference type="Proteomes" id="UP000694562"/>
    </source>
</evidence>
<keyword evidence="8" id="KW-0804">Transcription</keyword>
<evidence type="ECO:0000256" key="3">
    <source>
        <dbReference type="ARBA" id="ARBA00022679"/>
    </source>
</evidence>
<dbReference type="Ensembl" id="ENSFTIT00000026304.1">
    <property type="protein sequence ID" value="ENSFTIP00000025243.1"/>
    <property type="gene ID" value="ENSFTIG00000016068.1"/>
</dbReference>
<dbReference type="OMA" id="DIMCTIC"/>
<keyword evidence="6" id="KW-0862">Zinc</keyword>
<keyword evidence="4" id="KW-0479">Metal-binding</keyword>
<name>A0A8C4VBF4_FALTI</name>
<dbReference type="PROSITE" id="PS00518">
    <property type="entry name" value="ZF_RING_1"/>
    <property type="match status" value="1"/>
</dbReference>
<keyword evidence="3" id="KW-0808">Transferase</keyword>
<evidence type="ECO:0000256" key="8">
    <source>
        <dbReference type="ARBA" id="ARBA00023163"/>
    </source>
</evidence>
<dbReference type="GO" id="GO:0008270">
    <property type="term" value="F:zinc ion binding"/>
    <property type="evidence" value="ECO:0007669"/>
    <property type="project" value="UniProtKB-KW"/>
</dbReference>
<dbReference type="PROSITE" id="PS50089">
    <property type="entry name" value="ZF_RING_2"/>
    <property type="match status" value="1"/>
</dbReference>
<dbReference type="GO" id="GO:0006513">
    <property type="term" value="P:protein monoubiquitination"/>
    <property type="evidence" value="ECO:0007669"/>
    <property type="project" value="TreeGrafter"/>
</dbReference>
<evidence type="ECO:0000256" key="2">
    <source>
        <dbReference type="ARBA" id="ARBA00012483"/>
    </source>
</evidence>
<keyword evidence="5 9" id="KW-0863">Zinc-finger</keyword>
<organism evidence="12 13">
    <name type="scientific">Falco tinnunculus</name>
    <name type="common">Common kestrel</name>
    <dbReference type="NCBI Taxonomy" id="100819"/>
    <lineage>
        <taxon>Eukaryota</taxon>
        <taxon>Metazoa</taxon>
        <taxon>Chordata</taxon>
        <taxon>Craniata</taxon>
        <taxon>Vertebrata</taxon>
        <taxon>Euteleostomi</taxon>
        <taxon>Archelosauria</taxon>
        <taxon>Archosauria</taxon>
        <taxon>Dinosauria</taxon>
        <taxon>Saurischia</taxon>
        <taxon>Theropoda</taxon>
        <taxon>Coelurosauria</taxon>
        <taxon>Aves</taxon>
        <taxon>Neognathae</taxon>
        <taxon>Neoaves</taxon>
        <taxon>Telluraves</taxon>
        <taxon>Australaves</taxon>
        <taxon>Falconiformes</taxon>
        <taxon>Falconidae</taxon>
        <taxon>Falco</taxon>
    </lineage>
</organism>
<evidence type="ECO:0000256" key="5">
    <source>
        <dbReference type="ARBA" id="ARBA00022771"/>
    </source>
</evidence>
<dbReference type="GO" id="GO:0000209">
    <property type="term" value="P:protein polyubiquitination"/>
    <property type="evidence" value="ECO:0007669"/>
    <property type="project" value="TreeGrafter"/>
</dbReference>
<evidence type="ECO:0000256" key="6">
    <source>
        <dbReference type="ARBA" id="ARBA00022833"/>
    </source>
</evidence>
<dbReference type="SMART" id="SM00184">
    <property type="entry name" value="RING"/>
    <property type="match status" value="1"/>
</dbReference>
<protein>
    <recommendedName>
        <fullName evidence="2">RING-type E3 ubiquitin transferase</fullName>
        <ecNumber evidence="2">2.3.2.27</ecNumber>
    </recommendedName>
</protein>
<dbReference type="InterPro" id="IPR001841">
    <property type="entry name" value="Znf_RING"/>
</dbReference>
<evidence type="ECO:0000256" key="4">
    <source>
        <dbReference type="ARBA" id="ARBA00022723"/>
    </source>
</evidence>
<keyword evidence="7" id="KW-0805">Transcription regulation</keyword>
<evidence type="ECO:0000256" key="1">
    <source>
        <dbReference type="ARBA" id="ARBA00000900"/>
    </source>
</evidence>
<sequence length="83" mass="9111">ITSQVPQAASSPAASTSQVPQAASTDASEDIMCTICQDTITDEASINQCSHIFCFACILEWSRRNAVCPICRCPFQYIYLYPK</sequence>
<comment type="catalytic activity">
    <reaction evidence="1">
        <text>S-ubiquitinyl-[E2 ubiquitin-conjugating enzyme]-L-cysteine + [acceptor protein]-L-lysine = [E2 ubiquitin-conjugating enzyme]-L-cysteine + N(6)-ubiquitinyl-[acceptor protein]-L-lysine.</text>
        <dbReference type="EC" id="2.3.2.27"/>
    </reaction>
</comment>
<reference evidence="12" key="1">
    <citation type="submission" date="2025-08" db="UniProtKB">
        <authorList>
            <consortium name="Ensembl"/>
        </authorList>
    </citation>
    <scope>IDENTIFICATION</scope>
</reference>
<evidence type="ECO:0000256" key="9">
    <source>
        <dbReference type="PROSITE-ProRule" id="PRU00175"/>
    </source>
</evidence>
<dbReference type="PANTHER" id="PTHR46077:SF1">
    <property type="entry name" value="TOP1 BINDING ARGININE_SERINE RICH PROTEIN, E3 UBIQUITIN LIGASE"/>
    <property type="match status" value="1"/>
</dbReference>
<dbReference type="Gene3D" id="3.30.40.10">
    <property type="entry name" value="Zinc/RING finger domain, C3HC4 (zinc finger)"/>
    <property type="match status" value="1"/>
</dbReference>
<proteinExistence type="predicted"/>
<dbReference type="EC" id="2.3.2.27" evidence="2"/>
<dbReference type="PANTHER" id="PTHR46077">
    <property type="entry name" value="E3 UBIQUITIN-PROTEIN LIGASE TOPORS"/>
    <property type="match status" value="1"/>
</dbReference>
<evidence type="ECO:0000256" key="7">
    <source>
        <dbReference type="ARBA" id="ARBA00023015"/>
    </source>
</evidence>
<feature type="domain" description="RING-type" evidence="11">
    <location>
        <begin position="33"/>
        <end position="72"/>
    </location>
</feature>
<reference evidence="12" key="2">
    <citation type="submission" date="2025-09" db="UniProtKB">
        <authorList>
            <consortium name="Ensembl"/>
        </authorList>
    </citation>
    <scope>IDENTIFICATION</scope>
</reference>
<dbReference type="AlphaFoldDB" id="A0A8C4VBF4"/>
<evidence type="ECO:0000313" key="12">
    <source>
        <dbReference type="Ensembl" id="ENSFTIP00000025243.1"/>
    </source>
</evidence>
<dbReference type="OrthoDB" id="21204at2759"/>
<feature type="compositionally biased region" description="Low complexity" evidence="10">
    <location>
        <begin position="1"/>
        <end position="25"/>
    </location>
</feature>